<reference evidence="2" key="2">
    <citation type="journal article" date="2019" name="Gigascience">
        <title>High-quality Schistosoma haematobium genome achieved by single-molecule and long-range sequencing.</title>
        <authorList>
            <person name="Stroehlein A.J."/>
            <person name="Korhonen P.K."/>
            <person name="Chong T.M."/>
            <person name="Lim Y.L."/>
            <person name="Chan K.G."/>
            <person name="Webster B."/>
            <person name="Rollinson D."/>
            <person name="Brindley P.J."/>
            <person name="Gasser R.B."/>
            <person name="Young N.D."/>
        </authorList>
    </citation>
    <scope>NUCLEOTIDE SEQUENCE</scope>
</reference>
<dbReference type="AlphaFoldDB" id="A0A6A5CWV7"/>
<comment type="caution">
    <text evidence="2">The sequence shown here is derived from an EMBL/GenBank/DDBJ whole genome shotgun (WGS) entry which is preliminary data.</text>
</comment>
<organism evidence="2 3">
    <name type="scientific">Schistosoma haematobium</name>
    <name type="common">Blood fluke</name>
    <dbReference type="NCBI Taxonomy" id="6185"/>
    <lineage>
        <taxon>Eukaryota</taxon>
        <taxon>Metazoa</taxon>
        <taxon>Spiralia</taxon>
        <taxon>Lophotrochozoa</taxon>
        <taxon>Platyhelminthes</taxon>
        <taxon>Trematoda</taxon>
        <taxon>Digenea</taxon>
        <taxon>Strigeidida</taxon>
        <taxon>Schistosomatoidea</taxon>
        <taxon>Schistosomatidae</taxon>
        <taxon>Schistosoma</taxon>
    </lineage>
</organism>
<reference evidence="2" key="4">
    <citation type="journal article" date="2022" name="PLoS Pathog.">
        <title>Chromosome-level genome of Schistosoma haematobium underpins genome-wide explorations of molecular variation.</title>
        <authorList>
            <person name="Stroehlein A.J."/>
            <person name="Korhonen P.K."/>
            <person name="Lee V.V."/>
            <person name="Ralph S.A."/>
            <person name="Mentink-Kane M."/>
            <person name="You H."/>
            <person name="McManus D.P."/>
            <person name="Tchuente L.T."/>
            <person name="Stothard J.R."/>
            <person name="Kaur P."/>
            <person name="Dudchenko O."/>
            <person name="Aiden E.L."/>
            <person name="Yang B."/>
            <person name="Yang H."/>
            <person name="Emery A.M."/>
            <person name="Webster B.L."/>
            <person name="Brindley P.J."/>
            <person name="Rollinson D."/>
            <person name="Chang B.C.H."/>
            <person name="Gasser R.B."/>
            <person name="Young N.D."/>
        </authorList>
    </citation>
    <scope>NUCLEOTIDE SEQUENCE</scope>
</reference>
<feature type="region of interest" description="Disordered" evidence="1">
    <location>
        <begin position="212"/>
        <end position="245"/>
    </location>
</feature>
<feature type="compositionally biased region" description="Polar residues" evidence="1">
    <location>
        <begin position="272"/>
        <end position="285"/>
    </location>
</feature>
<dbReference type="GO" id="GO:0004865">
    <property type="term" value="F:protein serine/threonine phosphatase inhibitor activity"/>
    <property type="evidence" value="ECO:0007669"/>
    <property type="project" value="InterPro"/>
</dbReference>
<protein>
    <submittedName>
        <fullName evidence="2">Uncharacterized protein</fullName>
    </submittedName>
</protein>
<dbReference type="InterPro" id="IPR011107">
    <property type="entry name" value="PPI_Ypi1"/>
</dbReference>
<dbReference type="CTD" id="24593391"/>
<evidence type="ECO:0000313" key="3">
    <source>
        <dbReference type="Proteomes" id="UP000471633"/>
    </source>
</evidence>
<accession>A0A6A5CWV7</accession>
<gene>
    <name evidence="2" type="ORF">MS3_00009749</name>
</gene>
<dbReference type="GO" id="GO:0008157">
    <property type="term" value="F:protein phosphatase 1 binding"/>
    <property type="evidence" value="ECO:0007669"/>
    <property type="project" value="TreeGrafter"/>
</dbReference>
<sequence length="285" mass="31970">MDVGNGGVDLLSGERPLDLGCADDTVLLCDDTQSMQSALNQLAINVRRFTRHGKGGGVFSMTWCRGMKENRTGLASLGSSQIPGWSPRDDATLWLETLSDMARNRSRWLSCYIHKELVPSYQFDKHLIGFMATELRTNVESEREEQPTTVADVNQPLLIRGTSNTLTVDNENNLPSSSHGPAIRWAEGTVDNEFMGKKKSNCCCIYEKPRKWNESSSSSSDYSDHSSDDNNDINKQNTHKNTHCTEHCRGHTKRCFRKKKNNKDTNPENFEKPTSSDFNPNGLCS</sequence>
<dbReference type="Pfam" id="PF07491">
    <property type="entry name" value="PPI_Ypi1"/>
    <property type="match status" value="1"/>
</dbReference>
<dbReference type="EMBL" id="AMPZ03000008">
    <property type="protein sequence ID" value="KAH9579675.1"/>
    <property type="molecule type" value="Genomic_DNA"/>
</dbReference>
<keyword evidence="3" id="KW-1185">Reference proteome</keyword>
<evidence type="ECO:0000256" key="1">
    <source>
        <dbReference type="SAM" id="MobiDB-lite"/>
    </source>
</evidence>
<feature type="region of interest" description="Disordered" evidence="1">
    <location>
        <begin position="259"/>
        <end position="285"/>
    </location>
</feature>
<dbReference type="KEGG" id="shx:MS3_00009749"/>
<dbReference type="Proteomes" id="UP000471633">
    <property type="component" value="Unassembled WGS sequence"/>
</dbReference>
<proteinExistence type="predicted"/>
<feature type="compositionally biased region" description="Basic and acidic residues" evidence="1">
    <location>
        <begin position="262"/>
        <end position="271"/>
    </location>
</feature>
<dbReference type="PANTHER" id="PTHR20835">
    <property type="entry name" value="E3 UBIQUITIN-PROTEIN LIGASE PPP1R11-RELATED"/>
    <property type="match status" value="1"/>
</dbReference>
<dbReference type="GeneID" id="24593391"/>
<name>A0A6A5CWV7_SCHHA</name>
<evidence type="ECO:0000313" key="2">
    <source>
        <dbReference type="EMBL" id="KAH9579675.1"/>
    </source>
</evidence>
<dbReference type="PANTHER" id="PTHR20835:SF0">
    <property type="entry name" value="E3 UBIQUITIN-PROTEIN LIGASE PPP1R11"/>
    <property type="match status" value="1"/>
</dbReference>
<dbReference type="GO" id="GO:0005634">
    <property type="term" value="C:nucleus"/>
    <property type="evidence" value="ECO:0007669"/>
    <property type="project" value="TreeGrafter"/>
</dbReference>
<dbReference type="RefSeq" id="XP_012797388.2">
    <property type="nucleotide sequence ID" value="XM_012941934.3"/>
</dbReference>
<reference evidence="2" key="3">
    <citation type="submission" date="2021-06" db="EMBL/GenBank/DDBJ databases">
        <title>Chromosome-level genome assembly for S. haematobium.</title>
        <authorList>
            <person name="Stroehlein A.J."/>
        </authorList>
    </citation>
    <scope>NUCLEOTIDE SEQUENCE</scope>
</reference>
<reference evidence="2" key="1">
    <citation type="journal article" date="2012" name="Nat. Genet.">
        <title>Whole-genome sequence of Schistosoma haematobium.</title>
        <authorList>
            <person name="Young N.D."/>
            <person name="Jex A.R."/>
            <person name="Li B."/>
            <person name="Liu S."/>
            <person name="Yang L."/>
            <person name="Xiong Z."/>
            <person name="Li Y."/>
            <person name="Cantacessi C."/>
            <person name="Hall R.S."/>
            <person name="Xu X."/>
            <person name="Chen F."/>
            <person name="Wu X."/>
            <person name="Zerlotini A."/>
            <person name="Oliveira G."/>
            <person name="Hofmann A."/>
            <person name="Zhang G."/>
            <person name="Fang X."/>
            <person name="Kang Y."/>
            <person name="Campbell B.E."/>
            <person name="Loukas A."/>
            <person name="Ranganathan S."/>
            <person name="Rollinson D."/>
            <person name="Rinaldi G."/>
            <person name="Brindley P.J."/>
            <person name="Yang H."/>
            <person name="Wang J."/>
            <person name="Wang J."/>
            <person name="Gasser R.B."/>
        </authorList>
    </citation>
    <scope>NUCLEOTIDE SEQUENCE</scope>
</reference>